<evidence type="ECO:0000313" key="1">
    <source>
        <dbReference type="EMBL" id="ABV59994.1"/>
    </source>
</evidence>
<reference evidence="1" key="2">
    <citation type="journal article" date="2008" name="Appl. Environ. Microbiol.">
        <title>Cholest-4-en-3-one-delta 1-dehydrogenase, a flavoprotein catalyzing the second step in anoxic cholesterol metabolism.</title>
        <authorList>
            <person name="Chiang Y.R."/>
            <person name="Ismail W."/>
            <person name="Gallien S."/>
            <person name="Heintz D."/>
            <person name="Van Dorsselaer A."/>
            <person name="Fuchs G."/>
        </authorList>
    </citation>
    <scope>NUCLEOTIDE SEQUENCE</scope>
    <source>
        <strain evidence="1">Chol-1ST</strain>
    </source>
</reference>
<name>A9XWD4_9PROT</name>
<dbReference type="AlphaFoldDB" id="A9XWD4"/>
<dbReference type="EMBL" id="EU004090">
    <property type="protein sequence ID" value="ABV59994.1"/>
    <property type="molecule type" value="Genomic_DNA"/>
</dbReference>
<organism evidence="1">
    <name type="scientific">Sterolibacterium denitrificans</name>
    <dbReference type="NCBI Taxonomy" id="157592"/>
    <lineage>
        <taxon>Bacteria</taxon>
        <taxon>Pseudomonadati</taxon>
        <taxon>Pseudomonadota</taxon>
        <taxon>Betaproteobacteria</taxon>
        <taxon>Nitrosomonadales</taxon>
        <taxon>Sterolibacteriaceae</taxon>
        <taxon>Sterolibacterium</taxon>
    </lineage>
</organism>
<protein>
    <submittedName>
        <fullName evidence="1">Putative cholesterol transporter</fullName>
    </submittedName>
</protein>
<accession>A9XWD4</accession>
<proteinExistence type="predicted"/>
<reference evidence="1" key="1">
    <citation type="submission" date="2007-06" db="EMBL/GenBank/DDBJ databases">
        <authorList>
            <person name="Chiang Y.-R."/>
            <person name="Ismail W."/>
            <person name="Fuchs G."/>
        </authorList>
    </citation>
    <scope>NUCLEOTIDE SEQUENCE</scope>
    <source>
        <strain evidence="1">Chol-1ST</strain>
    </source>
</reference>
<sequence length="392" mass="43929">MRGAYLQRRFDHGDVLAMPVRGDRMGIHRVGEHPVAVGHHARVGSRGARRIAVRLDDLRIGEDLQKYVEMAQMRRRLQYPPPLRSLLPLHQLQQRLHVFVGRRHVLPFQPGRVARHVGERFGHVAEEGVIQQQDFLFRRIGVDGMNGEEFRRHVTQRLLRQARGLETRIDRACGIGFGDRVHRFEGAHRAQLRVGGQQAMQHGRAGALQAGDDQRRRDRLLADFRMAGEQLLRLEAHDQQADQPLAHDQAADRMQMRFRVERAGQDFQAAAEGLVAEVLQAGLLARGGDQRSGVEAGAQAERFEQTADAVQRGDELRAIGAESRVGKCGRGHGNWASSENLTTRTWGVGCDSARIQRQVITPQSWPTVLIQLSTPAPGSLWATTTRTEPSGR</sequence>